<dbReference type="GO" id="GO:0016301">
    <property type="term" value="F:kinase activity"/>
    <property type="evidence" value="ECO:0007669"/>
    <property type="project" value="UniProtKB-KW"/>
</dbReference>
<dbReference type="Gene3D" id="3.30.565.10">
    <property type="entry name" value="Histidine kinase-like ATPase, C-terminal domain"/>
    <property type="match status" value="1"/>
</dbReference>
<proteinExistence type="predicted"/>
<dbReference type="Proteomes" id="UP001224418">
    <property type="component" value="Unassembled WGS sequence"/>
</dbReference>
<evidence type="ECO:0000256" key="1">
    <source>
        <dbReference type="ARBA" id="ARBA00000085"/>
    </source>
</evidence>
<feature type="transmembrane region" description="Helical" evidence="14">
    <location>
        <begin position="12"/>
        <end position="35"/>
    </location>
</feature>
<gene>
    <name evidence="17" type="ORF">QOZ93_000333</name>
</gene>
<evidence type="ECO:0000259" key="15">
    <source>
        <dbReference type="PROSITE" id="PS50109"/>
    </source>
</evidence>
<accession>A0ABU0JNG9</accession>
<keyword evidence="11 14" id="KW-1133">Transmembrane helix</keyword>
<dbReference type="CDD" id="cd00082">
    <property type="entry name" value="HisKA"/>
    <property type="match status" value="1"/>
</dbReference>
<evidence type="ECO:0000256" key="12">
    <source>
        <dbReference type="ARBA" id="ARBA00023012"/>
    </source>
</evidence>
<dbReference type="Pfam" id="PF02518">
    <property type="entry name" value="HATPase_c"/>
    <property type="match status" value="1"/>
</dbReference>
<dbReference type="Pfam" id="PF00672">
    <property type="entry name" value="HAMP"/>
    <property type="match status" value="1"/>
</dbReference>
<dbReference type="EMBL" id="JAUSWN010000002">
    <property type="protein sequence ID" value="MDQ0478624.1"/>
    <property type="molecule type" value="Genomic_DNA"/>
</dbReference>
<dbReference type="InterPro" id="IPR050398">
    <property type="entry name" value="HssS/ArlS-like"/>
</dbReference>
<organism evidence="17 18">
    <name type="scientific">Hathewaya limosa</name>
    <name type="common">Clostridium limosum</name>
    <dbReference type="NCBI Taxonomy" id="1536"/>
    <lineage>
        <taxon>Bacteria</taxon>
        <taxon>Bacillati</taxon>
        <taxon>Bacillota</taxon>
        <taxon>Clostridia</taxon>
        <taxon>Eubacteriales</taxon>
        <taxon>Clostridiaceae</taxon>
        <taxon>Hathewaya</taxon>
    </lineage>
</organism>
<dbReference type="SUPFAM" id="SSF47384">
    <property type="entry name" value="Homodimeric domain of signal transducing histidine kinase"/>
    <property type="match status" value="1"/>
</dbReference>
<comment type="subcellular location">
    <subcellularLocation>
        <location evidence="2">Cell membrane</location>
        <topology evidence="2">Multi-pass membrane protein</topology>
    </subcellularLocation>
</comment>
<comment type="catalytic activity">
    <reaction evidence="1">
        <text>ATP + protein L-histidine = ADP + protein N-phospho-L-histidine.</text>
        <dbReference type="EC" id="2.7.13.3"/>
    </reaction>
</comment>
<comment type="caution">
    <text evidence="17">The sequence shown here is derived from an EMBL/GenBank/DDBJ whole genome shotgun (WGS) entry which is preliminary data.</text>
</comment>
<evidence type="ECO:0000256" key="13">
    <source>
        <dbReference type="ARBA" id="ARBA00023136"/>
    </source>
</evidence>
<dbReference type="InterPro" id="IPR036890">
    <property type="entry name" value="HATPase_C_sf"/>
</dbReference>
<keyword evidence="18" id="KW-1185">Reference proteome</keyword>
<evidence type="ECO:0000256" key="5">
    <source>
        <dbReference type="ARBA" id="ARBA00022553"/>
    </source>
</evidence>
<dbReference type="SMART" id="SM00387">
    <property type="entry name" value="HATPase_c"/>
    <property type="match status" value="1"/>
</dbReference>
<dbReference type="SMART" id="SM00388">
    <property type="entry name" value="HisKA"/>
    <property type="match status" value="1"/>
</dbReference>
<evidence type="ECO:0000256" key="2">
    <source>
        <dbReference type="ARBA" id="ARBA00004651"/>
    </source>
</evidence>
<dbReference type="SUPFAM" id="SSF158472">
    <property type="entry name" value="HAMP domain-like"/>
    <property type="match status" value="1"/>
</dbReference>
<dbReference type="SUPFAM" id="SSF55874">
    <property type="entry name" value="ATPase domain of HSP90 chaperone/DNA topoisomerase II/histidine kinase"/>
    <property type="match status" value="1"/>
</dbReference>
<protein>
    <recommendedName>
        <fullName evidence="3">histidine kinase</fullName>
        <ecNumber evidence="3">2.7.13.3</ecNumber>
    </recommendedName>
</protein>
<dbReference type="InterPro" id="IPR003660">
    <property type="entry name" value="HAMP_dom"/>
</dbReference>
<evidence type="ECO:0000256" key="9">
    <source>
        <dbReference type="ARBA" id="ARBA00022777"/>
    </source>
</evidence>
<dbReference type="Gene3D" id="1.10.287.130">
    <property type="match status" value="1"/>
</dbReference>
<dbReference type="CDD" id="cd06225">
    <property type="entry name" value="HAMP"/>
    <property type="match status" value="1"/>
</dbReference>
<dbReference type="PRINTS" id="PR00344">
    <property type="entry name" value="BCTRLSENSOR"/>
</dbReference>
<feature type="domain" description="HAMP" evidence="16">
    <location>
        <begin position="186"/>
        <end position="238"/>
    </location>
</feature>
<evidence type="ECO:0000256" key="8">
    <source>
        <dbReference type="ARBA" id="ARBA00022741"/>
    </source>
</evidence>
<dbReference type="Pfam" id="PF00512">
    <property type="entry name" value="HisKA"/>
    <property type="match status" value="1"/>
</dbReference>
<evidence type="ECO:0000256" key="4">
    <source>
        <dbReference type="ARBA" id="ARBA00022475"/>
    </source>
</evidence>
<keyword evidence="8" id="KW-0547">Nucleotide-binding</keyword>
<dbReference type="PANTHER" id="PTHR45528">
    <property type="entry name" value="SENSOR HISTIDINE KINASE CPXA"/>
    <property type="match status" value="1"/>
</dbReference>
<evidence type="ECO:0000256" key="14">
    <source>
        <dbReference type="SAM" id="Phobius"/>
    </source>
</evidence>
<evidence type="ECO:0000256" key="6">
    <source>
        <dbReference type="ARBA" id="ARBA00022679"/>
    </source>
</evidence>
<evidence type="ECO:0000256" key="7">
    <source>
        <dbReference type="ARBA" id="ARBA00022692"/>
    </source>
</evidence>
<keyword evidence="5" id="KW-0597">Phosphoprotein</keyword>
<feature type="domain" description="Histidine kinase" evidence="15">
    <location>
        <begin position="246"/>
        <end position="460"/>
    </location>
</feature>
<feature type="transmembrane region" description="Helical" evidence="14">
    <location>
        <begin position="161"/>
        <end position="185"/>
    </location>
</feature>
<keyword evidence="9 17" id="KW-0418">Kinase</keyword>
<evidence type="ECO:0000313" key="17">
    <source>
        <dbReference type="EMBL" id="MDQ0478624.1"/>
    </source>
</evidence>
<dbReference type="PROSITE" id="PS50109">
    <property type="entry name" value="HIS_KIN"/>
    <property type="match status" value="1"/>
</dbReference>
<reference evidence="17 18" key="1">
    <citation type="submission" date="2023-07" db="EMBL/GenBank/DDBJ databases">
        <title>Genomic Encyclopedia of Type Strains, Phase IV (KMG-IV): sequencing the most valuable type-strain genomes for metagenomic binning, comparative biology and taxonomic classification.</title>
        <authorList>
            <person name="Goeker M."/>
        </authorList>
    </citation>
    <scope>NUCLEOTIDE SEQUENCE [LARGE SCALE GENOMIC DNA]</scope>
    <source>
        <strain evidence="17 18">DSM 1400</strain>
    </source>
</reference>
<sequence>MISLKNRIYIQNAVIIITLLILLETIFIIFIKTYYVESAKRELSSKLSFSATLYNKYINKESEEEKICYILENESKNQPFYVELLDKNFHLLIDSNGFSNDAPISYEDVVLAAKNKPEIIQRNDYETTLSMSLPLYDTNNEVWAYIRYSTCIDNIEENINYIIKFSILIISMALLASFLFSSLLVKKILVPIEKIILIAKKMATGDFSQRIVIKDKNELGTLGNTLNYMADEITKNEQLKNEFISSISHELRTPLTAIKGWSELILTGELDNTEDAKEGISIIAKETDRLSMLVEDLLDFSKLESRKIKLDLKETCINDLIKDISVFFKTKLEQAHIKLDIALPDEEMFILADSNRLKQIFINLIHNSMKFSNPNTTIRIVTKSENNFVLIYVIDEGIGISKEDLPKVTDKFFKGSLTQAGSGIGLAVCKEIMNLHSGQLVIDSIENIGTKVCLKFKKIS</sequence>
<dbReference type="SMART" id="SM00304">
    <property type="entry name" value="HAMP"/>
    <property type="match status" value="1"/>
</dbReference>
<dbReference type="InterPro" id="IPR005467">
    <property type="entry name" value="His_kinase_dom"/>
</dbReference>
<evidence type="ECO:0000313" key="18">
    <source>
        <dbReference type="Proteomes" id="UP001224418"/>
    </source>
</evidence>
<keyword evidence="6" id="KW-0808">Transferase</keyword>
<keyword evidence="4" id="KW-1003">Cell membrane</keyword>
<dbReference type="RefSeq" id="WP_307354867.1">
    <property type="nucleotide sequence ID" value="NZ_BAAACJ010000008.1"/>
</dbReference>
<dbReference type="InterPro" id="IPR004358">
    <property type="entry name" value="Sig_transdc_His_kin-like_C"/>
</dbReference>
<dbReference type="InterPro" id="IPR036097">
    <property type="entry name" value="HisK_dim/P_sf"/>
</dbReference>
<evidence type="ECO:0000256" key="3">
    <source>
        <dbReference type="ARBA" id="ARBA00012438"/>
    </source>
</evidence>
<dbReference type="InterPro" id="IPR003594">
    <property type="entry name" value="HATPase_dom"/>
</dbReference>
<keyword evidence="12" id="KW-0902">Two-component regulatory system</keyword>
<dbReference type="InterPro" id="IPR003661">
    <property type="entry name" value="HisK_dim/P_dom"/>
</dbReference>
<dbReference type="PANTHER" id="PTHR45528:SF1">
    <property type="entry name" value="SENSOR HISTIDINE KINASE CPXA"/>
    <property type="match status" value="1"/>
</dbReference>
<keyword evidence="10" id="KW-0067">ATP-binding</keyword>
<name>A0ABU0JNG9_HATLI</name>
<dbReference type="PROSITE" id="PS50885">
    <property type="entry name" value="HAMP"/>
    <property type="match status" value="1"/>
</dbReference>
<keyword evidence="13 14" id="KW-0472">Membrane</keyword>
<evidence type="ECO:0000256" key="10">
    <source>
        <dbReference type="ARBA" id="ARBA00022840"/>
    </source>
</evidence>
<evidence type="ECO:0000259" key="16">
    <source>
        <dbReference type="PROSITE" id="PS50885"/>
    </source>
</evidence>
<keyword evidence="7 14" id="KW-0812">Transmembrane</keyword>
<dbReference type="Gene3D" id="6.10.340.10">
    <property type="match status" value="1"/>
</dbReference>
<dbReference type="EC" id="2.7.13.3" evidence="3"/>
<evidence type="ECO:0000256" key="11">
    <source>
        <dbReference type="ARBA" id="ARBA00022989"/>
    </source>
</evidence>